<dbReference type="Proteomes" id="UP000028760">
    <property type="component" value="Unassembled WGS sequence"/>
</dbReference>
<evidence type="ECO:0000256" key="1">
    <source>
        <dbReference type="ARBA" id="ARBA00004286"/>
    </source>
</evidence>
<dbReference type="Pfam" id="PF12851">
    <property type="entry name" value="Tet_JBP"/>
    <property type="match status" value="1"/>
</dbReference>
<feature type="region of interest" description="Disordered" evidence="12">
    <location>
        <begin position="202"/>
        <end position="226"/>
    </location>
</feature>
<keyword evidence="4 11" id="KW-0479">Metal-binding</keyword>
<comment type="cofactor">
    <cofactor evidence="11">
        <name>Fe(2+)</name>
        <dbReference type="ChEBI" id="CHEBI:29033"/>
    </cofactor>
    <text evidence="11">Binds 1 Fe(2+) ion per subunit.</text>
</comment>
<sequence>NGPKASPDDVSLPLKKIKLEEPWLWITEQTTTQLTRQDDDTCEDPLSMLAAVVCLSVTERKGLEEKLLGTQKDELKKNTPANLQRTPQPIKSEPPQSVLLPSVQSLAERRNLSFDQAIAIEALTQLAVIPQSPSGPIKAESNGEHPISSSSPGFHTNPAQQAAKRASAIHYNKVSVISSPLHQTSVIRPPVARQGNVIQCSRRLSSDTKPSVEEMPSNCRGTNQSQSPYVIHSQCSYEDSSRGHERLGEDRERCVIKMRRNRDEEEVAAQLAELAFIIQARHNQQSDNGPPKGTPVSAIKYNYKSQQSPCQKKPPLKKTKTTPSKPRKKKSDGLQEGASRRTGQGGETPHRSRGQNGLPHGKSSRQPKNNFFLPLAQIDLKKYLAEAQEGRRQLIHQSNIHNTSLSQNPNNLFTTNHTGAGENHQWSLPNGLPLPHNQCNGFVAGPAESHVLSQVAPPAGELQHGTHPIASPAKPAFTSNVNGFRVLSNGFSGPPDSPPPSQQNYYKLETSGSVTVLSTATDGAHPVESTPTRNGVNSFLESPMSFLDTPIKNLLSTPSKKLADLPSCHCVDQVIEKEEGPYYTHLGAGPNVAAVREMMENRYGAKGNAVRVEVVVYTGKEGKSSQGCPIAKWVIRRGSEEEKLLCLVRQRPGHYCDTAVLVILILAWEGIPRTVADHLYQDLTETLFKYGSPTSRRCALNEDRTCACQGLNPDTCGASFSFGCSWSMYFNGCKFARSKVPRKFRLLGDLREEEAKIESNLQSLATDLAPLYKKLAPVAFQNQVECEAAGDACRLGRMEGRPFSGVTACVDFCAHAHKDTSNMNNGSTVVCTLTKEDNRAVRNIPEDEQLHVLPLYKISDKDEFGQVEGQWAKIRSGALHVLSSFPREVRLLAEPVKSARKIRQEARLKAQAEKMEKKLGMSSLTPGKVKSETPNKGSTAHLIIRTFLLFHSVSSCSSPGAGIASQREVLPSSHHSVSNLQFKHNGVAVGYHTAGATMSGLTPASGEQGALLERIPPQNLNNDFPFKAEPSEMHAQWTSSGCRRCCRRGQSLPLQTPPLEEPQQAKQEEVWSDSEHNFLDEDIGGVAVAPSHGSILIECARRELHATTPILKPNRRHPTRISLVFYQHKALNEPGHGMAMWDAKMAKREREREEEAERLRMEGSGGAGKNRKTSGGREGEEDEDKETAEARRVMNVPTRQAFTAPTGGVITVSPYALTHVTGPYNRWS</sequence>
<dbReference type="InterPro" id="IPR040175">
    <property type="entry name" value="TET1/2/3"/>
</dbReference>
<reference evidence="14" key="3">
    <citation type="submission" date="2025-09" db="UniProtKB">
        <authorList>
            <consortium name="Ensembl"/>
        </authorList>
    </citation>
    <scope>IDENTIFICATION</scope>
</reference>
<feature type="domain" description="Methylcytosine dioxygenase TET1-3 oxygenase" evidence="13">
    <location>
        <begin position="725"/>
        <end position="1129"/>
    </location>
</feature>
<proteinExistence type="inferred from homology"/>
<evidence type="ECO:0000256" key="3">
    <source>
        <dbReference type="ARBA" id="ARBA00022454"/>
    </source>
</evidence>
<evidence type="ECO:0000313" key="15">
    <source>
        <dbReference type="Proteomes" id="UP000028760"/>
    </source>
</evidence>
<evidence type="ECO:0000256" key="12">
    <source>
        <dbReference type="SAM" id="MobiDB-lite"/>
    </source>
</evidence>
<evidence type="ECO:0000256" key="9">
    <source>
        <dbReference type="ARBA" id="ARBA00047840"/>
    </source>
</evidence>
<keyword evidence="15" id="KW-1185">Reference proteome</keyword>
<dbReference type="GO" id="GO:0040029">
    <property type="term" value="P:epigenetic regulation of gene expression"/>
    <property type="evidence" value="ECO:0007669"/>
    <property type="project" value="InterPro"/>
</dbReference>
<keyword evidence="7 11" id="KW-0560">Oxidoreductase</keyword>
<reference evidence="14" key="2">
    <citation type="submission" date="2025-08" db="UniProtKB">
        <authorList>
            <consortium name="Ensembl"/>
        </authorList>
    </citation>
    <scope>IDENTIFICATION</scope>
</reference>
<dbReference type="GO" id="GO:0008270">
    <property type="term" value="F:zinc ion binding"/>
    <property type="evidence" value="ECO:0007669"/>
    <property type="project" value="UniProtKB-UniRule"/>
</dbReference>
<dbReference type="GO" id="GO:0070579">
    <property type="term" value="F:DNA 5-methylcytosine dioxygenase activity"/>
    <property type="evidence" value="ECO:0007669"/>
    <property type="project" value="UniProtKB-UniRule"/>
</dbReference>
<evidence type="ECO:0000256" key="6">
    <source>
        <dbReference type="ARBA" id="ARBA00022964"/>
    </source>
</evidence>
<reference evidence="15" key="1">
    <citation type="submission" date="2013-10" db="EMBL/GenBank/DDBJ databases">
        <authorList>
            <person name="Schartl M."/>
            <person name="Warren W."/>
        </authorList>
    </citation>
    <scope>NUCLEOTIDE SEQUENCE [LARGE SCALE GENOMIC DNA]</scope>
    <source>
        <strain evidence="15">female</strain>
    </source>
</reference>
<comment type="catalytic activity">
    <reaction evidence="11">
        <text>a 5-methyl-2'-deoxycytidine in DNA + 2-oxoglutarate + O2 = a 5-hydroxymethyl-2'-deoxycytidine in DNA + succinate + CO2</text>
        <dbReference type="Rhea" id="RHEA:52636"/>
        <dbReference type="Rhea" id="RHEA-COMP:11370"/>
        <dbReference type="Rhea" id="RHEA-COMP:13315"/>
        <dbReference type="ChEBI" id="CHEBI:15379"/>
        <dbReference type="ChEBI" id="CHEBI:16526"/>
        <dbReference type="ChEBI" id="CHEBI:16810"/>
        <dbReference type="ChEBI" id="CHEBI:30031"/>
        <dbReference type="ChEBI" id="CHEBI:85454"/>
        <dbReference type="ChEBI" id="CHEBI:136731"/>
        <dbReference type="EC" id="1.14.11.80"/>
    </reaction>
</comment>
<name>A0A087XAA1_POEFO</name>
<keyword evidence="3" id="KW-0158">Chromosome</keyword>
<dbReference type="GeneTree" id="ENSGT00940000158935"/>
<comment type="catalytic activity">
    <reaction evidence="9 11">
        <text>a 5-formyl-2'-deoxycytidine in DNA + 2-oxoglutarate + O2 = a 5-carboxyl-2'-deoxycytidine in DNA + succinate + CO2 + H(+)</text>
        <dbReference type="Rhea" id="RHEA:53832"/>
        <dbReference type="Rhea" id="RHEA-COMP:13656"/>
        <dbReference type="Rhea" id="RHEA-COMP:13657"/>
        <dbReference type="ChEBI" id="CHEBI:15378"/>
        <dbReference type="ChEBI" id="CHEBI:15379"/>
        <dbReference type="ChEBI" id="CHEBI:16526"/>
        <dbReference type="ChEBI" id="CHEBI:16810"/>
        <dbReference type="ChEBI" id="CHEBI:30031"/>
        <dbReference type="ChEBI" id="CHEBI:137731"/>
        <dbReference type="ChEBI" id="CHEBI:137732"/>
        <dbReference type="EC" id="1.14.11.80"/>
    </reaction>
</comment>
<comment type="cofactor">
    <cofactor evidence="11">
        <name>Zn(2+)</name>
        <dbReference type="ChEBI" id="CHEBI:29105"/>
    </cofactor>
    <text evidence="11">The zinc ions have a structural role.</text>
</comment>
<feature type="region of interest" description="Disordered" evidence="12">
    <location>
        <begin position="68"/>
        <end position="97"/>
    </location>
</feature>
<comment type="similarity">
    <text evidence="2 11">Belongs to the TET family.</text>
</comment>
<feature type="compositionally biased region" description="Basic and acidic residues" evidence="12">
    <location>
        <begin position="1148"/>
        <end position="1161"/>
    </location>
</feature>
<feature type="region of interest" description="Disordered" evidence="12">
    <location>
        <begin position="1148"/>
        <end position="1195"/>
    </location>
</feature>
<dbReference type="AlphaFoldDB" id="A0A087XAA1"/>
<dbReference type="GO" id="GO:0141166">
    <property type="term" value="P:chromosomal 5-methylcytosine DNA demethylation pathway"/>
    <property type="evidence" value="ECO:0007669"/>
    <property type="project" value="UniProtKB-UniRule"/>
</dbReference>
<feature type="region of interest" description="Disordered" evidence="12">
    <location>
        <begin position="304"/>
        <end position="369"/>
    </location>
</feature>
<dbReference type="OMA" id="RTEQDCG"/>
<dbReference type="CDD" id="cd18895">
    <property type="entry name" value="TET1"/>
    <property type="match status" value="1"/>
</dbReference>
<evidence type="ECO:0000256" key="11">
    <source>
        <dbReference type="RuleBase" id="RU367064"/>
    </source>
</evidence>
<dbReference type="STRING" id="48698.ENSPFOP00000002704"/>
<protein>
    <recommendedName>
        <fullName evidence="11">Methylcytosine dioxygenase TET</fullName>
        <ecNumber evidence="11">1.14.11.80</ecNumber>
    </recommendedName>
</protein>
<keyword evidence="6 11" id="KW-0223">Dioxygenase</keyword>
<dbReference type="InterPro" id="IPR046942">
    <property type="entry name" value="TET_oxygenase"/>
</dbReference>
<feature type="compositionally biased region" description="Basic residues" evidence="12">
    <location>
        <begin position="314"/>
        <end position="330"/>
    </location>
</feature>
<evidence type="ECO:0000259" key="13">
    <source>
        <dbReference type="SMART" id="SM01333"/>
    </source>
</evidence>
<comment type="function">
    <text evidence="11">Dioxygenase that catalyzes the conversion of the modified genomic base 5-methylcytosine (5mC) into 5-hydroxymethylcytosine (5hmC) and plays a key role in epigenetic chromatin reprogramming during embryonic development.</text>
</comment>
<dbReference type="EC" id="1.14.11.80" evidence="11"/>
<keyword evidence="8 11" id="KW-0408">Iron</keyword>
<evidence type="ECO:0000256" key="2">
    <source>
        <dbReference type="ARBA" id="ARBA00007502"/>
    </source>
</evidence>
<evidence type="ECO:0000313" key="14">
    <source>
        <dbReference type="Ensembl" id="ENSPFOP00000002704.2"/>
    </source>
</evidence>
<evidence type="ECO:0000256" key="7">
    <source>
        <dbReference type="ARBA" id="ARBA00023002"/>
    </source>
</evidence>
<dbReference type="PANTHER" id="PTHR23358">
    <property type="entry name" value="METHYLCYTOSINE DIOXYGENASE TET"/>
    <property type="match status" value="1"/>
</dbReference>
<dbReference type="Ensembl" id="ENSPFOT00000002708.2">
    <property type="protein sequence ID" value="ENSPFOP00000002704.2"/>
    <property type="gene ID" value="ENSPFOG00000002780.2"/>
</dbReference>
<feature type="compositionally biased region" description="Polar residues" evidence="12">
    <location>
        <begin position="79"/>
        <end position="89"/>
    </location>
</feature>
<accession>A0A087XAA1</accession>
<feature type="compositionally biased region" description="Basic and acidic residues" evidence="12">
    <location>
        <begin position="68"/>
        <end position="77"/>
    </location>
</feature>
<evidence type="ECO:0000256" key="10">
    <source>
        <dbReference type="ARBA" id="ARBA00049431"/>
    </source>
</evidence>
<feature type="compositionally biased region" description="Polar residues" evidence="12">
    <location>
        <begin position="147"/>
        <end position="160"/>
    </location>
</feature>
<dbReference type="GO" id="GO:0005634">
    <property type="term" value="C:nucleus"/>
    <property type="evidence" value="ECO:0007669"/>
    <property type="project" value="UniProtKB-UniRule"/>
</dbReference>
<dbReference type="eggNOG" id="ENOG502QURD">
    <property type="taxonomic scope" value="Eukaryota"/>
</dbReference>
<dbReference type="InterPro" id="IPR024779">
    <property type="entry name" value="2OGFeDO_JBP1/TET_oxygenase_dom"/>
</dbReference>
<evidence type="ECO:0000256" key="8">
    <source>
        <dbReference type="ARBA" id="ARBA00023004"/>
    </source>
</evidence>
<comment type="catalytic activity">
    <reaction evidence="10 11">
        <text>a 5-hydroxymethyl-2'-deoxycytidine in DNA + 2-oxoglutarate + O2 = a 5-formyl-2'-deoxycytidine in DNA + succinate + CO2 + H2O</text>
        <dbReference type="Rhea" id="RHEA:53828"/>
        <dbReference type="Rhea" id="RHEA-COMP:13315"/>
        <dbReference type="Rhea" id="RHEA-COMP:13656"/>
        <dbReference type="ChEBI" id="CHEBI:15377"/>
        <dbReference type="ChEBI" id="CHEBI:15379"/>
        <dbReference type="ChEBI" id="CHEBI:16526"/>
        <dbReference type="ChEBI" id="CHEBI:16810"/>
        <dbReference type="ChEBI" id="CHEBI:30031"/>
        <dbReference type="ChEBI" id="CHEBI:136731"/>
        <dbReference type="ChEBI" id="CHEBI:137731"/>
        <dbReference type="EC" id="1.14.11.80"/>
    </reaction>
</comment>
<dbReference type="PANTHER" id="PTHR23358:SF2">
    <property type="entry name" value="METHYLCYTOSINE DIOXYGENASE TET1"/>
    <property type="match status" value="1"/>
</dbReference>
<dbReference type="EMBL" id="AYCK01011210">
    <property type="status" value="NOT_ANNOTATED_CDS"/>
    <property type="molecule type" value="Genomic_DNA"/>
</dbReference>
<organism evidence="14 15">
    <name type="scientific">Poecilia formosa</name>
    <name type="common">Amazon molly</name>
    <name type="synonym">Limia formosa</name>
    <dbReference type="NCBI Taxonomy" id="48698"/>
    <lineage>
        <taxon>Eukaryota</taxon>
        <taxon>Metazoa</taxon>
        <taxon>Chordata</taxon>
        <taxon>Craniata</taxon>
        <taxon>Vertebrata</taxon>
        <taxon>Euteleostomi</taxon>
        <taxon>Actinopterygii</taxon>
        <taxon>Neopterygii</taxon>
        <taxon>Teleostei</taxon>
        <taxon>Neoteleostei</taxon>
        <taxon>Acanthomorphata</taxon>
        <taxon>Ovalentaria</taxon>
        <taxon>Atherinomorphae</taxon>
        <taxon>Cyprinodontiformes</taxon>
        <taxon>Poeciliidae</taxon>
        <taxon>Poeciliinae</taxon>
        <taxon>Poecilia</taxon>
    </lineage>
</organism>
<dbReference type="GO" id="GO:0005694">
    <property type="term" value="C:chromosome"/>
    <property type="evidence" value="ECO:0007669"/>
    <property type="project" value="UniProtKB-SubCell"/>
</dbReference>
<feature type="region of interest" description="Disordered" evidence="12">
    <location>
        <begin position="134"/>
        <end position="166"/>
    </location>
</feature>
<keyword evidence="5 11" id="KW-0862">Zinc</keyword>
<evidence type="ECO:0000256" key="4">
    <source>
        <dbReference type="ARBA" id="ARBA00022723"/>
    </source>
</evidence>
<dbReference type="GO" id="GO:0045944">
    <property type="term" value="P:positive regulation of transcription by RNA polymerase II"/>
    <property type="evidence" value="ECO:0007669"/>
    <property type="project" value="TreeGrafter"/>
</dbReference>
<evidence type="ECO:0000256" key="5">
    <source>
        <dbReference type="ARBA" id="ARBA00022833"/>
    </source>
</evidence>
<comment type="subcellular location">
    <subcellularLocation>
        <location evidence="1">Chromosome</location>
    </subcellularLocation>
</comment>
<dbReference type="SMART" id="SM01333">
    <property type="entry name" value="Tet_JBP"/>
    <property type="match status" value="1"/>
</dbReference>